<protein>
    <recommendedName>
        <fullName evidence="1">Methyltransferase small domain-containing protein</fullName>
    </recommendedName>
</protein>
<dbReference type="Gene3D" id="3.40.50.150">
    <property type="entry name" value="Vaccinia Virus protein VP39"/>
    <property type="match status" value="1"/>
</dbReference>
<evidence type="ECO:0000313" key="2">
    <source>
        <dbReference type="EMBL" id="TDG80525.1"/>
    </source>
</evidence>
<gene>
    <name evidence="2" type="ORF">C5L31_001552</name>
</gene>
<name>A0A4R5NTI0_9LACO</name>
<comment type="caution">
    <text evidence="2">The sequence shown here is derived from an EMBL/GenBank/DDBJ whole genome shotgun (WGS) entry which is preliminary data.</text>
</comment>
<dbReference type="PANTHER" id="PTHR47739">
    <property type="entry name" value="TRNA1(VAL) (ADENINE(37)-N6)-METHYLTRANSFERASE"/>
    <property type="match status" value="1"/>
</dbReference>
<dbReference type="OrthoDB" id="9777257at2"/>
<evidence type="ECO:0000259" key="1">
    <source>
        <dbReference type="Pfam" id="PF05175"/>
    </source>
</evidence>
<dbReference type="Pfam" id="PF05175">
    <property type="entry name" value="MTS"/>
    <property type="match status" value="1"/>
</dbReference>
<dbReference type="CDD" id="cd02440">
    <property type="entry name" value="AdoMet_MTases"/>
    <property type="match status" value="1"/>
</dbReference>
<proteinExistence type="predicted"/>
<dbReference type="PANTHER" id="PTHR47739:SF1">
    <property type="entry name" value="TRNA1(VAL) (ADENINE(37)-N6)-METHYLTRANSFERASE"/>
    <property type="match status" value="1"/>
</dbReference>
<reference evidence="2 3" key="1">
    <citation type="journal article" date="2019" name="Appl. Microbiol. Biotechnol.">
        <title>Uncovering carbohydrate metabolism through a genotype-phenotype association study of 56 lactic acid bacteria genomes.</title>
        <authorList>
            <person name="Buron-Moles G."/>
            <person name="Chailyan A."/>
            <person name="Dolejs I."/>
            <person name="Forster J."/>
            <person name="Miks M.H."/>
        </authorList>
    </citation>
    <scope>NUCLEOTIDE SEQUENCE [LARGE SCALE GENOMIC DNA]</scope>
    <source>
        <strain evidence="2 3">ATCC 49373</strain>
    </source>
</reference>
<keyword evidence="3" id="KW-1185">Reference proteome</keyword>
<feature type="domain" description="Methyltransferase small" evidence="1">
    <location>
        <begin position="20"/>
        <end position="152"/>
    </location>
</feature>
<organism evidence="2 3">
    <name type="scientific">Secundilactobacillus malefermentans</name>
    <dbReference type="NCBI Taxonomy" id="176292"/>
    <lineage>
        <taxon>Bacteria</taxon>
        <taxon>Bacillati</taxon>
        <taxon>Bacillota</taxon>
        <taxon>Bacilli</taxon>
        <taxon>Lactobacillales</taxon>
        <taxon>Lactobacillaceae</taxon>
        <taxon>Secundilactobacillus</taxon>
    </lineage>
</organism>
<dbReference type="InterPro" id="IPR050210">
    <property type="entry name" value="tRNA_Adenine-N(6)_MTase"/>
</dbReference>
<dbReference type="GO" id="GO:0008168">
    <property type="term" value="F:methyltransferase activity"/>
    <property type="evidence" value="ECO:0007669"/>
    <property type="project" value="InterPro"/>
</dbReference>
<sequence length="252" mass="28628">MDQQYLKTGERIDQLYSRDVKIIQSNNVFSFSLDAVLLAHFANVPQKASSTIVDLCAGNGAVGLFMASHTPSHIYEVEIQDRLADMATRSVSLNRLDDQMTILNMDLAKVTSKIKKDSVAVVTCNPPYFANYENSKKNPNKYYAIARHELETTLTAVMKATSDLLKMNGKSYFVYRPDRLDDLFREMALHRLAPKRIRFVHPKANSEANMVLVEAIKDGKPNGVRIQKPIIVYNSENEYEKEVRGMLYGRED</sequence>
<evidence type="ECO:0000313" key="3">
    <source>
        <dbReference type="Proteomes" id="UP000294854"/>
    </source>
</evidence>
<dbReference type="SUPFAM" id="SSF53335">
    <property type="entry name" value="S-adenosyl-L-methionine-dependent methyltransferases"/>
    <property type="match status" value="1"/>
</dbReference>
<dbReference type="InterPro" id="IPR029063">
    <property type="entry name" value="SAM-dependent_MTases_sf"/>
</dbReference>
<dbReference type="RefSeq" id="WP_010619703.1">
    <property type="nucleotide sequence ID" value="NZ_PUFO01000008.1"/>
</dbReference>
<dbReference type="InterPro" id="IPR007848">
    <property type="entry name" value="Small_mtfrase_dom"/>
</dbReference>
<accession>A0A4R5NTI0</accession>
<dbReference type="Proteomes" id="UP000294854">
    <property type="component" value="Unassembled WGS sequence"/>
</dbReference>
<dbReference type="STRING" id="1122149.FD44_GL001525"/>
<dbReference type="EMBL" id="PUFO01000008">
    <property type="protein sequence ID" value="TDG80525.1"/>
    <property type="molecule type" value="Genomic_DNA"/>
</dbReference>
<dbReference type="AlphaFoldDB" id="A0A4R5NTI0"/>